<feature type="compositionally biased region" description="Acidic residues" evidence="1">
    <location>
        <begin position="1192"/>
        <end position="1211"/>
    </location>
</feature>
<evidence type="ECO:0000256" key="2">
    <source>
        <dbReference type="SAM" id="Phobius"/>
    </source>
</evidence>
<dbReference type="Proteomes" id="UP000053257">
    <property type="component" value="Unassembled WGS sequence"/>
</dbReference>
<proteinExistence type="predicted"/>
<evidence type="ECO:0000313" key="6">
    <source>
        <dbReference type="Proteomes" id="UP000053257"/>
    </source>
</evidence>
<gene>
    <name evidence="5" type="ORF">PHLGIDRAFT_75211</name>
</gene>
<feature type="transmembrane region" description="Helical" evidence="2">
    <location>
        <begin position="6"/>
        <end position="25"/>
    </location>
</feature>
<feature type="region of interest" description="Disordered" evidence="1">
    <location>
        <begin position="3142"/>
        <end position="3233"/>
    </location>
</feature>
<keyword evidence="2" id="KW-1133">Transmembrane helix</keyword>
<sequence length="3315" mass="369526">MLNYKLLIVSICIVIGLTLYLFYWNRFMGFIFSRVLRLLFWNQRETSIWVDIGSIHFSLLTGRILVKDVVYHSSNQTIRIVKGQISWRYWIRVPAGEEDLSHARVMGEDVVNAQKTPLSCRLHITLQGLEWFVYNRTAAYDHVLSAMETSTASSMNDTPGRPSGEGIGSLRKIFSWTSVVPDCDKTPRIFKKWSAGLKRQLPNLDPKDLLPLGIEVLKGAIICGNSSTPELLVSEFRSTRGTYGIVPARSKYDQYKQVLNLTFQSASISFAPNARYQEPMRTSGEKLHSGIQHAGSQPLRTRSYLSFATFGKLWRRYKLWTVTFSRSQGSHGFLHNTGTWPRRRTREADDEPTPLGINFTTLEYAKENKVLEAPFLDLLYYADSVGEVPRTAASEEIPFPTADPLDIGNGDLPPEWGVDIAIRGGVLRYGPWTDRQRALLQQAFFPPTFTDATPMARLKEGDPRVWPCLKILVELRDGVMLQIPFREPSKNWQWDDEVHVPKRPRKREAASIHIRAGDSSTISYTMPMVATARGYEPTLHVHLDTVTVTSSLNDIRILSAAFCSIRAELPSPLKWNDARQWTFAINLHQPVFYLLRDHINMFTDLSKDWVSGPPASQERFIPMVYKFEIDMQNYEINVYVNDHNIIDKPLIREENALLTLYGKKLQNQVSVPMMKYRPETTMVSFWIESPDVQVRLTLPRWNTRSLYSAPHRNTDIGRIGLLRLDASYSYFAEVYPENIDQLKLSFMAQDVIYKLCGWSIRHFMILRNNYFGSFTHFSTLFEYLTKRRQKQPLGDPVDLQYREGGSNALQIQLEVTILKGLIVMPVGLRGYESDQPGDLEGDIGACIMLALPEMQIHLRSHDYYMELALNQDVISGSIHDHCPEDLITAQQLQRQAKETLVLDGLDIVAHRLFGPLPHTSTYLCIWDIHVGRVMAHLTTIEARTLAAAGQAFGLNFTDPLNAPAAEHEIPADPDVTFLKIKLDEVTAIWHAGDAVAELRLPAGFRMDSNDLAGKLHSKVTSFRVPSASVKLLLSKAARSSEWHEAASMVLDANIDVYSAPQNWRQKAQAQAEFLAAQDGHTCRALFLYMPDQTIRTDTMAPVLDTELYLPQLRIPTSHPPRPSKSRPRKTDDVPGGHHSLVNKQVKRRIRTKSDSEGEDYGPEADRDARLAQLRPPRMPSGQGQDNDSISSGDEEDDDSTDACGTESDDDDDHRPGDAHEIWPTIKEYKPILRRYQSRYLMHPSYWHQSPYILLKPRSPLSSPLTQQLTQWICEAEAETDPEEIGVDFDESIDTSVVRVTSYKPAIIQTTPLILPIIHTFLEDIRHHQLSADLLLDCLVRQHIASIPSEEKTSKRRASAMDIRLCSVQLSLTQAVPPSIEPTDRATFPSNVLVTTALVVDDLSLKSTNVTKGDDSPPIQSVAVEFSKFGCGFSVAGVSDLPWHVLAGPSSASVVGSKLQLSLGSVYSETQYSAPEHLVPNALVALRLINSLRKLLIEHSEYSRSCDQRVALQVIKLVGNRAVFDPLSTTQPSYLVQSGLPHKLRTDVGFKYLVFLRKSFESLQPSERQVLRDATTMPPSEVALEDASDVVQGSLIQLGAELDVLTFPDSSPLAFLRADDILQTASSSTPLRTFALRFHRIHTLYSSSDGNHSELSVAPIILNARTRVAEWFEPHSTLPKSTVSLPLADKAGAGQSMNHLSIIISIGDVAVSFYPSLIDFAQHVIHIMRLHGLFAKGSQSPSCPKLAVDTTSKKPVRYIDIVLSTNIFKVKAGAQNLVIEYKAVAVDFVCTALLKPLAGQNRALDVSLNQSLTFREARLQGCALADMSKPNEYAVLAALVFSGGKANVLVRYQPDAGPSIRVALGMRSLHLNVPRSAIRFYRFAQEWREDYLPGIEQTFKALLAELRTQSRSSTPNATPSPTTGPRSTWVPRNLEVFVGSFRVSLQVMRGTWVAWEVGSIMSYVSSFPSSRGARRSNFGLQIDSQTFIISSKDQPSDLVPNVRVKIPLPTFTSTAHFDGGRLDGLVLIDSFSATVKPSHWDTLLTVQQKFGQDFSDLVAFIEDSRPKTPRVNGKDASRSMWSYKYRVQAKMKGFSVALEGISSALLLECDRIGGTVMQTGDGLSGHLELSDLALSLAPRSNPSSPLQSFDRGRRSAFVIIDMTADIGDSQDKDSQLVNFVVSKIHAVMQPSSIGQLGDFVDHLQAEISTRREQRAQDLAEFKEKTKALLRSLDLATSSSKSESLSWLDKYIISIAVKNVGVAFPLTAEDDLQISRSDRLAERPVRAFLFSIRSITFGTHKGESGQASMKGFSFQFVSRFRQSEPADFAGDHHATRNRLIYPEMAAQLKSERTATSRQLHICANVDGFILDLDSTIPVYISSLIEVYRQGKARVDRLAGGSARVQKDDIPLEPEARRATEDGYTNLLTSNVFLSLTFKSGRVRTFSEAFTSSTRSRVISTSSQDPGPGTHFRELGSEIFNLPEVSVWGEYRATPASLKVNGRHRHSEPSTLVFKSTVHSSQNTLRPTLLPFFTEVIDHVETRMKKANMRDTRRLFDASASPAISTIALTRPADSNPSESSDVVSSMQISLSLRIDKSRLELTCQPDVNVIAGVHWDSGGFLVNISPGAHRVSFSGNVGGLSIGLKHGFLSEECVSLHARDLAFTVDFAKSRGATVSTVSVVCDTEFSGAVRFSRLQDILCFKAVWLDRIPVLNMNVQPSTPATAVSRSTSYLTTASSGTQKQELATAIILRLRKVSLDVDLGQSISSIQLNVLDAVLRSRVTDMEAELSLSVEELHAIASGNLSGRIAVPNFLFETKRKKDRTAKKMLDLQMTSGPLDITLESEYQKLLMYRAEPLVVRIYDDWSMFGHNVSSEHKKIRLTFTIKGSDVTAIMNVGTIPKIVSYANKFKATLDAQKEGASRESRAFRESNPSKPENPLSDVANAILHSARTRLAEAESGLAYVIGQRLSLKLDMLKLVIFPRNMRDPELAQFIGSNIHARLDRLVESDARPPIRDLQLSFSSISISKLAHLNLSLVAKEQNLDTDSVRWLSLLTKDASEATIFTLPSMDMTMSTEEYLDDGSRVLPYDFSSKFADKKGTKEEDIYITLNMSLYSWLTVLRKTFAREMDQVQAAAEVRPPTLGLVQHTGLRRSKAPEPLQLATTDRDLPLPEPTTADEVSTLSPTSPEWIIASPAPLSPPRGREPSSSRTSTLLATAPTEEGSSRAPSPGLPASKKTLGIIYKPRNRRIERLTMRQLGEATPDVMHPFFMKTSGFSLEDSLPQYVHEYATMPTEEIMKALLKLYSKQLHVDAVLEIHS</sequence>
<dbReference type="STRING" id="745531.A0A0C3S486"/>
<dbReference type="InterPro" id="IPR048636">
    <property type="entry name" value="Csf1_N"/>
</dbReference>
<accession>A0A0C3S486</accession>
<dbReference type="HOGENOM" id="CLU_000463_0_0_1"/>
<organism evidence="5 6">
    <name type="scientific">Phlebiopsis gigantea (strain 11061_1 CR5-6)</name>
    <name type="common">White-rot fungus</name>
    <name type="synonym">Peniophora gigantea</name>
    <dbReference type="NCBI Taxonomy" id="745531"/>
    <lineage>
        <taxon>Eukaryota</taxon>
        <taxon>Fungi</taxon>
        <taxon>Dikarya</taxon>
        <taxon>Basidiomycota</taxon>
        <taxon>Agaricomycotina</taxon>
        <taxon>Agaricomycetes</taxon>
        <taxon>Polyporales</taxon>
        <taxon>Phanerochaetaceae</taxon>
        <taxon>Phlebiopsis</taxon>
    </lineage>
</organism>
<feature type="compositionally biased region" description="Polar residues" evidence="1">
    <location>
        <begin position="3174"/>
        <end position="3183"/>
    </location>
</feature>
<keyword evidence="2" id="KW-0472">Membrane</keyword>
<dbReference type="InterPro" id="IPR029636">
    <property type="entry name" value="Csf1"/>
</dbReference>
<dbReference type="GO" id="GO:0006113">
    <property type="term" value="P:fermentation"/>
    <property type="evidence" value="ECO:0007669"/>
    <property type="project" value="InterPro"/>
</dbReference>
<evidence type="ECO:0000259" key="3">
    <source>
        <dbReference type="Pfam" id="PF21678"/>
    </source>
</evidence>
<feature type="region of interest" description="Disordered" evidence="1">
    <location>
        <begin position="1111"/>
        <end position="1221"/>
    </location>
</feature>
<evidence type="ECO:0000256" key="1">
    <source>
        <dbReference type="SAM" id="MobiDB-lite"/>
    </source>
</evidence>
<dbReference type="InterPro" id="IPR056779">
    <property type="entry name" value="Csf1_C"/>
</dbReference>
<keyword evidence="6" id="KW-1185">Reference proteome</keyword>
<feature type="region of interest" description="Disordered" evidence="1">
    <location>
        <begin position="2917"/>
        <end position="2936"/>
    </location>
</feature>
<evidence type="ECO:0000313" key="5">
    <source>
        <dbReference type="EMBL" id="KIP04867.1"/>
    </source>
</evidence>
<name>A0A0C3S486_PHLG1</name>
<dbReference type="PANTHER" id="PTHR32085:SF3">
    <property type="entry name" value="PROTEIN CSF1"/>
    <property type="match status" value="1"/>
</dbReference>
<dbReference type="EMBL" id="KN840560">
    <property type="protein sequence ID" value="KIP04867.1"/>
    <property type="molecule type" value="Genomic_DNA"/>
</dbReference>
<dbReference type="OrthoDB" id="10051416at2759"/>
<protein>
    <submittedName>
        <fullName evidence="5">Uncharacterized protein</fullName>
    </submittedName>
</protein>
<keyword evidence="2" id="KW-0812">Transmembrane</keyword>
<feature type="domain" description="Csf1 N-terminal" evidence="3">
    <location>
        <begin position="20"/>
        <end position="789"/>
    </location>
</feature>
<evidence type="ECO:0000259" key="4">
    <source>
        <dbReference type="Pfam" id="PF25038"/>
    </source>
</evidence>
<dbReference type="PANTHER" id="PTHR32085">
    <property type="entry name" value="PROTEIN CSF1"/>
    <property type="match status" value="1"/>
</dbReference>
<feature type="compositionally biased region" description="Basic and acidic residues" evidence="1">
    <location>
        <begin position="1212"/>
        <end position="1221"/>
    </location>
</feature>
<feature type="domain" description="Csf1 C-terminal region" evidence="4">
    <location>
        <begin position="2514"/>
        <end position="2852"/>
    </location>
</feature>
<dbReference type="Pfam" id="PF25038">
    <property type="entry name" value="Csf1_C"/>
    <property type="match status" value="1"/>
</dbReference>
<reference evidence="5 6" key="1">
    <citation type="journal article" date="2014" name="PLoS Genet.">
        <title>Analysis of the Phlebiopsis gigantea genome, transcriptome and secretome provides insight into its pioneer colonization strategies of wood.</title>
        <authorList>
            <person name="Hori C."/>
            <person name="Ishida T."/>
            <person name="Igarashi K."/>
            <person name="Samejima M."/>
            <person name="Suzuki H."/>
            <person name="Master E."/>
            <person name="Ferreira P."/>
            <person name="Ruiz-Duenas F.J."/>
            <person name="Held B."/>
            <person name="Canessa P."/>
            <person name="Larrondo L.F."/>
            <person name="Schmoll M."/>
            <person name="Druzhinina I.S."/>
            <person name="Kubicek C.P."/>
            <person name="Gaskell J.A."/>
            <person name="Kersten P."/>
            <person name="St John F."/>
            <person name="Glasner J."/>
            <person name="Sabat G."/>
            <person name="Splinter BonDurant S."/>
            <person name="Syed K."/>
            <person name="Yadav J."/>
            <person name="Mgbeahuruike A.C."/>
            <person name="Kovalchuk A."/>
            <person name="Asiegbu F.O."/>
            <person name="Lackner G."/>
            <person name="Hoffmeister D."/>
            <person name="Rencoret J."/>
            <person name="Gutierrez A."/>
            <person name="Sun H."/>
            <person name="Lindquist E."/>
            <person name="Barry K."/>
            <person name="Riley R."/>
            <person name="Grigoriev I.V."/>
            <person name="Henrissat B."/>
            <person name="Kues U."/>
            <person name="Berka R.M."/>
            <person name="Martinez A.T."/>
            <person name="Covert S.F."/>
            <person name="Blanchette R.A."/>
            <person name="Cullen D."/>
        </authorList>
    </citation>
    <scope>NUCLEOTIDE SEQUENCE [LARGE SCALE GENOMIC DNA]</scope>
    <source>
        <strain evidence="5 6">11061_1 CR5-6</strain>
    </source>
</reference>
<dbReference type="Pfam" id="PF21678">
    <property type="entry name" value="Csf1_N"/>
    <property type="match status" value="1"/>
</dbReference>
<feature type="compositionally biased region" description="Low complexity" evidence="1">
    <location>
        <begin position="3204"/>
        <end position="3216"/>
    </location>
</feature>
<dbReference type="GO" id="GO:0016020">
    <property type="term" value="C:membrane"/>
    <property type="evidence" value="ECO:0007669"/>
    <property type="project" value="InterPro"/>
</dbReference>